<keyword evidence="3 5" id="KW-0418">Kinase</keyword>
<reference evidence="5 6" key="1">
    <citation type="submission" date="2016-11" db="EMBL/GenBank/DDBJ databases">
        <authorList>
            <person name="Jaros S."/>
            <person name="Januszkiewicz K."/>
            <person name="Wedrychowicz H."/>
        </authorList>
    </citation>
    <scope>NUCLEOTIDE SEQUENCE [LARGE SCALE GENOMIC DNA]</scope>
    <source>
        <strain evidence="5 6">DSM 784</strain>
    </source>
</reference>
<keyword evidence="2" id="KW-0808">Transferase</keyword>
<dbReference type="STRING" id="1004.SAMN05661012_01594"/>
<evidence type="ECO:0000313" key="6">
    <source>
        <dbReference type="Proteomes" id="UP000183788"/>
    </source>
</evidence>
<dbReference type="SUPFAM" id="SSF53613">
    <property type="entry name" value="Ribokinase-like"/>
    <property type="match status" value="1"/>
</dbReference>
<dbReference type="InterPro" id="IPR002173">
    <property type="entry name" value="Carboh/pur_kinase_PfkB_CS"/>
</dbReference>
<organism evidence="5 6">
    <name type="scientific">Chitinophaga sancti</name>
    <dbReference type="NCBI Taxonomy" id="1004"/>
    <lineage>
        <taxon>Bacteria</taxon>
        <taxon>Pseudomonadati</taxon>
        <taxon>Bacteroidota</taxon>
        <taxon>Chitinophagia</taxon>
        <taxon>Chitinophagales</taxon>
        <taxon>Chitinophagaceae</taxon>
        <taxon>Chitinophaga</taxon>
    </lineage>
</organism>
<dbReference type="Proteomes" id="UP000183788">
    <property type="component" value="Unassembled WGS sequence"/>
</dbReference>
<evidence type="ECO:0000256" key="1">
    <source>
        <dbReference type="ARBA" id="ARBA00010688"/>
    </source>
</evidence>
<dbReference type="Pfam" id="PF00294">
    <property type="entry name" value="PfkB"/>
    <property type="match status" value="1"/>
</dbReference>
<dbReference type="Gene3D" id="3.40.1190.20">
    <property type="match status" value="1"/>
</dbReference>
<dbReference type="CDD" id="cd01167">
    <property type="entry name" value="bac_FRK"/>
    <property type="match status" value="1"/>
</dbReference>
<name>A0A1K1P0V9_9BACT</name>
<sequence>MRQLNRTIMKPYQVACFGEVLWDILPDKKLPGGAPMNVAYHLQKLGVPVAMISATGNDADGDDLRQVMVQLQLDTTFIQTDPRHETGKVYARLAATNEMQYEIVQPVAWDFIQASDRLKEIAKMPGYLVFGSLASRNEVSRETLLSLLDGGRTLVLDINLRPPHFTQELVELLLQHCHILKINEAELAQIGDWYKFPASMEERVRAFSQKYDISTIIVTLGDKGAALLMENAFYLHSGYKVTVADTIGSGDAFLAGFLYNRIVNTPPAVTLAYACALGALVASYHGGCPAYDPNEIIALMNK</sequence>
<evidence type="ECO:0000313" key="5">
    <source>
        <dbReference type="EMBL" id="SFW40278.1"/>
    </source>
</evidence>
<proteinExistence type="inferred from homology"/>
<evidence type="ECO:0000259" key="4">
    <source>
        <dbReference type="Pfam" id="PF00294"/>
    </source>
</evidence>
<dbReference type="InterPro" id="IPR050306">
    <property type="entry name" value="PfkB_Carbo_kinase"/>
</dbReference>
<dbReference type="InterPro" id="IPR029056">
    <property type="entry name" value="Ribokinase-like"/>
</dbReference>
<dbReference type="AlphaFoldDB" id="A0A1K1P0V9"/>
<dbReference type="PROSITE" id="PS00583">
    <property type="entry name" value="PFKB_KINASES_1"/>
    <property type="match status" value="1"/>
</dbReference>
<gene>
    <name evidence="5" type="ORF">SAMN05661012_01594</name>
</gene>
<dbReference type="InterPro" id="IPR011611">
    <property type="entry name" value="PfkB_dom"/>
</dbReference>
<accession>A0A1K1P0V9</accession>
<dbReference type="PANTHER" id="PTHR43085">
    <property type="entry name" value="HEXOKINASE FAMILY MEMBER"/>
    <property type="match status" value="1"/>
</dbReference>
<dbReference type="PANTHER" id="PTHR43085:SF57">
    <property type="entry name" value="CARBOHYDRATE KINASE PFKB DOMAIN-CONTAINING PROTEIN"/>
    <property type="match status" value="1"/>
</dbReference>
<feature type="domain" description="Carbohydrate kinase PfkB" evidence="4">
    <location>
        <begin position="28"/>
        <end position="288"/>
    </location>
</feature>
<evidence type="ECO:0000256" key="2">
    <source>
        <dbReference type="ARBA" id="ARBA00022679"/>
    </source>
</evidence>
<evidence type="ECO:0000256" key="3">
    <source>
        <dbReference type="ARBA" id="ARBA00022777"/>
    </source>
</evidence>
<dbReference type="PROSITE" id="PS00584">
    <property type="entry name" value="PFKB_KINASES_2"/>
    <property type="match status" value="1"/>
</dbReference>
<protein>
    <submittedName>
        <fullName evidence="5">Fructokinase</fullName>
    </submittedName>
</protein>
<dbReference type="EMBL" id="FPIZ01000004">
    <property type="protein sequence ID" value="SFW40278.1"/>
    <property type="molecule type" value="Genomic_DNA"/>
</dbReference>
<dbReference type="GO" id="GO:0016301">
    <property type="term" value="F:kinase activity"/>
    <property type="evidence" value="ECO:0007669"/>
    <property type="project" value="UniProtKB-KW"/>
</dbReference>
<comment type="similarity">
    <text evidence="1">Belongs to the carbohydrate kinase PfkB family.</text>
</comment>